<protein>
    <submittedName>
        <fullName evidence="9">MFS transporter</fullName>
    </submittedName>
</protein>
<feature type="transmembrane region" description="Helical" evidence="7">
    <location>
        <begin position="48"/>
        <end position="72"/>
    </location>
</feature>
<feature type="transmembrane region" description="Helical" evidence="7">
    <location>
        <begin position="253"/>
        <end position="273"/>
    </location>
</feature>
<feature type="transmembrane region" description="Helical" evidence="7">
    <location>
        <begin position="108"/>
        <end position="132"/>
    </location>
</feature>
<feature type="transmembrane region" description="Helical" evidence="7">
    <location>
        <begin position="144"/>
        <end position="165"/>
    </location>
</feature>
<keyword evidence="4 7" id="KW-0812">Transmembrane</keyword>
<dbReference type="PANTHER" id="PTHR23517">
    <property type="entry name" value="RESISTANCE PROTEIN MDTM, PUTATIVE-RELATED-RELATED"/>
    <property type="match status" value="1"/>
</dbReference>
<keyword evidence="5 7" id="KW-1133">Transmembrane helix</keyword>
<keyword evidence="6 7" id="KW-0472">Membrane</keyword>
<evidence type="ECO:0000256" key="6">
    <source>
        <dbReference type="ARBA" id="ARBA00023136"/>
    </source>
</evidence>
<dbReference type="InterPro" id="IPR011701">
    <property type="entry name" value="MFS"/>
</dbReference>
<dbReference type="InterPro" id="IPR020846">
    <property type="entry name" value="MFS_dom"/>
</dbReference>
<dbReference type="EMBL" id="JBHSIV010000001">
    <property type="protein sequence ID" value="MFC5060723.1"/>
    <property type="molecule type" value="Genomic_DNA"/>
</dbReference>
<keyword evidence="2" id="KW-0813">Transport</keyword>
<feature type="transmembrane region" description="Helical" evidence="7">
    <location>
        <begin position="310"/>
        <end position="334"/>
    </location>
</feature>
<dbReference type="InterPro" id="IPR050171">
    <property type="entry name" value="MFS_Transporters"/>
</dbReference>
<proteinExistence type="predicted"/>
<dbReference type="SUPFAM" id="SSF103473">
    <property type="entry name" value="MFS general substrate transporter"/>
    <property type="match status" value="1"/>
</dbReference>
<sequence>MSSSTDATSRKQGLRGPVAAGLVAVAFLVTMLGATLPTPLYPLYEQELGFGGVMVTLIFAAYAVGVAAALIFTGRLSDQIGRRAVLLPGLALAVISSAVFLVPDSLTALFVGRVLSGLSAGIFTGTATAMLVDLAPPGKQARYSLLAACVNMLGLGLGPVVAGALAEYAPLPLDLPYLVHIGLVLVTAVGLWFVAEPVDVPEGPVHWAPQRLGVPAEVRGVFVRAAIAGFAGFAVLGLFTAVSPSFVAQVLHISNHLVTGLVVFTLLGASTIGQVASSRLAERPALLVGSAGLVVGILVVGLSIATASLWLLLAGAVVAGVGQGMSFRAGLGAVNAGSPAERRSEVASSFFLVLYVAISIPVIGEGIASAAFGLVAAGVTFSVIVAVIAAVAFVSLVFQREPAR</sequence>
<dbReference type="InterPro" id="IPR005829">
    <property type="entry name" value="Sugar_transporter_CS"/>
</dbReference>
<feature type="domain" description="Major facilitator superfamily (MFS) profile" evidence="8">
    <location>
        <begin position="19"/>
        <end position="404"/>
    </location>
</feature>
<reference evidence="10" key="1">
    <citation type="journal article" date="2019" name="Int. J. Syst. Evol. Microbiol.">
        <title>The Global Catalogue of Microorganisms (GCM) 10K type strain sequencing project: providing services to taxonomists for standard genome sequencing and annotation.</title>
        <authorList>
            <consortium name="The Broad Institute Genomics Platform"/>
            <consortium name="The Broad Institute Genome Sequencing Center for Infectious Disease"/>
            <person name="Wu L."/>
            <person name="Ma J."/>
        </authorList>
    </citation>
    <scope>NUCLEOTIDE SEQUENCE [LARGE SCALE GENOMIC DNA]</scope>
    <source>
        <strain evidence="10">CGMCC 4.7093</strain>
    </source>
</reference>
<gene>
    <name evidence="9" type="ORF">ACFPBZ_00755</name>
</gene>
<keyword evidence="10" id="KW-1185">Reference proteome</keyword>
<evidence type="ECO:0000256" key="4">
    <source>
        <dbReference type="ARBA" id="ARBA00022692"/>
    </source>
</evidence>
<feature type="transmembrane region" description="Helical" evidence="7">
    <location>
        <begin position="18"/>
        <end position="36"/>
    </location>
</feature>
<dbReference type="Gene3D" id="1.20.1250.20">
    <property type="entry name" value="MFS general substrate transporter like domains"/>
    <property type="match status" value="2"/>
</dbReference>
<comment type="caution">
    <text evidence="9">The sequence shown here is derived from an EMBL/GenBank/DDBJ whole genome shotgun (WGS) entry which is preliminary data.</text>
</comment>
<feature type="transmembrane region" description="Helical" evidence="7">
    <location>
        <begin position="221"/>
        <end position="241"/>
    </location>
</feature>
<evidence type="ECO:0000256" key="7">
    <source>
        <dbReference type="SAM" id="Phobius"/>
    </source>
</evidence>
<dbReference type="InterPro" id="IPR036259">
    <property type="entry name" value="MFS_trans_sf"/>
</dbReference>
<feature type="transmembrane region" description="Helical" evidence="7">
    <location>
        <begin position="84"/>
        <end position="102"/>
    </location>
</feature>
<feature type="transmembrane region" description="Helical" evidence="7">
    <location>
        <begin position="346"/>
        <end position="364"/>
    </location>
</feature>
<dbReference type="Proteomes" id="UP001595947">
    <property type="component" value="Unassembled WGS sequence"/>
</dbReference>
<feature type="transmembrane region" description="Helical" evidence="7">
    <location>
        <begin position="177"/>
        <end position="195"/>
    </location>
</feature>
<feature type="transmembrane region" description="Helical" evidence="7">
    <location>
        <begin position="370"/>
        <end position="398"/>
    </location>
</feature>
<evidence type="ECO:0000256" key="1">
    <source>
        <dbReference type="ARBA" id="ARBA00004651"/>
    </source>
</evidence>
<dbReference type="RefSeq" id="WP_378034249.1">
    <property type="nucleotide sequence ID" value="NZ_JBHSIV010000001.1"/>
</dbReference>
<organism evidence="9 10">
    <name type="scientific">Actinomycetospora atypica</name>
    <dbReference type="NCBI Taxonomy" id="1290095"/>
    <lineage>
        <taxon>Bacteria</taxon>
        <taxon>Bacillati</taxon>
        <taxon>Actinomycetota</taxon>
        <taxon>Actinomycetes</taxon>
        <taxon>Pseudonocardiales</taxon>
        <taxon>Pseudonocardiaceae</taxon>
        <taxon>Actinomycetospora</taxon>
    </lineage>
</organism>
<name>A0ABV9YGD1_9PSEU</name>
<dbReference type="Pfam" id="PF07690">
    <property type="entry name" value="MFS_1"/>
    <property type="match status" value="1"/>
</dbReference>
<dbReference type="PROSITE" id="PS50850">
    <property type="entry name" value="MFS"/>
    <property type="match status" value="1"/>
</dbReference>
<keyword evidence="3" id="KW-1003">Cell membrane</keyword>
<evidence type="ECO:0000256" key="5">
    <source>
        <dbReference type="ARBA" id="ARBA00022989"/>
    </source>
</evidence>
<evidence type="ECO:0000256" key="3">
    <source>
        <dbReference type="ARBA" id="ARBA00022475"/>
    </source>
</evidence>
<dbReference type="PANTHER" id="PTHR23517:SF13">
    <property type="entry name" value="MAJOR FACILITATOR SUPERFAMILY MFS_1"/>
    <property type="match status" value="1"/>
</dbReference>
<evidence type="ECO:0000313" key="10">
    <source>
        <dbReference type="Proteomes" id="UP001595947"/>
    </source>
</evidence>
<feature type="transmembrane region" description="Helical" evidence="7">
    <location>
        <begin position="285"/>
        <end position="304"/>
    </location>
</feature>
<evidence type="ECO:0000313" key="9">
    <source>
        <dbReference type="EMBL" id="MFC5060723.1"/>
    </source>
</evidence>
<comment type="subcellular location">
    <subcellularLocation>
        <location evidence="1">Cell membrane</location>
        <topology evidence="1">Multi-pass membrane protein</topology>
    </subcellularLocation>
</comment>
<accession>A0ABV9YGD1</accession>
<dbReference type="PROSITE" id="PS00216">
    <property type="entry name" value="SUGAR_TRANSPORT_1"/>
    <property type="match status" value="1"/>
</dbReference>
<evidence type="ECO:0000259" key="8">
    <source>
        <dbReference type="PROSITE" id="PS50850"/>
    </source>
</evidence>
<evidence type="ECO:0000256" key="2">
    <source>
        <dbReference type="ARBA" id="ARBA00022448"/>
    </source>
</evidence>